<dbReference type="EMBL" id="BAAAUV010000011">
    <property type="protein sequence ID" value="GAA3220500.1"/>
    <property type="molecule type" value="Genomic_DNA"/>
</dbReference>
<keyword evidence="5" id="KW-1185">Reference proteome</keyword>
<dbReference type="Gene3D" id="1.10.10.60">
    <property type="entry name" value="Homeodomain-like"/>
    <property type="match status" value="1"/>
</dbReference>
<dbReference type="Pfam" id="PF17932">
    <property type="entry name" value="TetR_C_24"/>
    <property type="match status" value="1"/>
</dbReference>
<name>A0ABP6QDU6_9ACTN</name>
<dbReference type="PANTHER" id="PTHR30055">
    <property type="entry name" value="HTH-TYPE TRANSCRIPTIONAL REGULATOR RUTR"/>
    <property type="match status" value="1"/>
</dbReference>
<dbReference type="InterPro" id="IPR001647">
    <property type="entry name" value="HTH_TetR"/>
</dbReference>
<dbReference type="PANTHER" id="PTHR30055:SF226">
    <property type="entry name" value="HTH-TYPE TRANSCRIPTIONAL REGULATOR PKSA"/>
    <property type="match status" value="1"/>
</dbReference>
<evidence type="ECO:0000259" key="3">
    <source>
        <dbReference type="PROSITE" id="PS50977"/>
    </source>
</evidence>
<evidence type="ECO:0000256" key="1">
    <source>
        <dbReference type="ARBA" id="ARBA00023125"/>
    </source>
</evidence>
<dbReference type="SUPFAM" id="SSF48498">
    <property type="entry name" value="Tetracyclin repressor-like, C-terminal domain"/>
    <property type="match status" value="1"/>
</dbReference>
<gene>
    <name evidence="4" type="ORF">GCM10010468_45100</name>
</gene>
<keyword evidence="1 2" id="KW-0238">DNA-binding</keyword>
<reference evidence="5" key="1">
    <citation type="journal article" date="2019" name="Int. J. Syst. Evol. Microbiol.">
        <title>The Global Catalogue of Microorganisms (GCM) 10K type strain sequencing project: providing services to taxonomists for standard genome sequencing and annotation.</title>
        <authorList>
            <consortium name="The Broad Institute Genomics Platform"/>
            <consortium name="The Broad Institute Genome Sequencing Center for Infectious Disease"/>
            <person name="Wu L."/>
            <person name="Ma J."/>
        </authorList>
    </citation>
    <scope>NUCLEOTIDE SEQUENCE [LARGE SCALE GENOMIC DNA]</scope>
    <source>
        <strain evidence="5">JCM 9377</strain>
    </source>
</reference>
<protein>
    <submittedName>
        <fullName evidence="4">TetR/AcrR family transcriptional regulator</fullName>
    </submittedName>
</protein>
<organism evidence="4 5">
    <name type="scientific">Actinocorallia longicatena</name>
    <dbReference type="NCBI Taxonomy" id="111803"/>
    <lineage>
        <taxon>Bacteria</taxon>
        <taxon>Bacillati</taxon>
        <taxon>Actinomycetota</taxon>
        <taxon>Actinomycetes</taxon>
        <taxon>Streptosporangiales</taxon>
        <taxon>Thermomonosporaceae</taxon>
        <taxon>Actinocorallia</taxon>
    </lineage>
</organism>
<sequence length="214" mass="23727">MAGKITPAERRYGGKDAAQRQAERRARFLEAGLDLFGRAPGYRGTSLAEVCRAAGLSSRQFYEEFHALEDLLADLHRMVHGQAQRAVFETLPSIQDLPLAERLERMLHAYVEGAAADPRHARIAYVEVIGVSPRIDLQRLERRSTWIGFMTAVTDEAVARGEIPPADYTIAGAAYIGAVNGLMHDWVVGWVDATRAEIADELLQLLLGRYKIAL</sequence>
<proteinExistence type="predicted"/>
<dbReference type="InterPro" id="IPR050109">
    <property type="entry name" value="HTH-type_TetR-like_transc_reg"/>
</dbReference>
<dbReference type="InterPro" id="IPR041490">
    <property type="entry name" value="KstR2_TetR_C"/>
</dbReference>
<dbReference type="Gene3D" id="1.10.357.10">
    <property type="entry name" value="Tetracycline Repressor, domain 2"/>
    <property type="match status" value="1"/>
</dbReference>
<dbReference type="InterPro" id="IPR036271">
    <property type="entry name" value="Tet_transcr_reg_TetR-rel_C_sf"/>
</dbReference>
<evidence type="ECO:0000256" key="2">
    <source>
        <dbReference type="PROSITE-ProRule" id="PRU00335"/>
    </source>
</evidence>
<accession>A0ABP6QDU6</accession>
<feature type="DNA-binding region" description="H-T-H motif" evidence="2">
    <location>
        <begin position="46"/>
        <end position="65"/>
    </location>
</feature>
<dbReference type="InterPro" id="IPR009057">
    <property type="entry name" value="Homeodomain-like_sf"/>
</dbReference>
<evidence type="ECO:0000313" key="4">
    <source>
        <dbReference type="EMBL" id="GAA3220500.1"/>
    </source>
</evidence>
<evidence type="ECO:0000313" key="5">
    <source>
        <dbReference type="Proteomes" id="UP001501237"/>
    </source>
</evidence>
<dbReference type="SUPFAM" id="SSF46689">
    <property type="entry name" value="Homeodomain-like"/>
    <property type="match status" value="1"/>
</dbReference>
<dbReference type="PROSITE" id="PS50977">
    <property type="entry name" value="HTH_TETR_2"/>
    <property type="match status" value="1"/>
</dbReference>
<dbReference type="Proteomes" id="UP001501237">
    <property type="component" value="Unassembled WGS sequence"/>
</dbReference>
<comment type="caution">
    <text evidence="4">The sequence shown here is derived from an EMBL/GenBank/DDBJ whole genome shotgun (WGS) entry which is preliminary data.</text>
</comment>
<feature type="domain" description="HTH tetR-type" evidence="3">
    <location>
        <begin position="22"/>
        <end position="83"/>
    </location>
</feature>